<accession>A0AA47P3W7</accession>
<protein>
    <submittedName>
        <fullName evidence="1">Uncharacterized protein</fullName>
    </submittedName>
</protein>
<evidence type="ECO:0000313" key="1">
    <source>
        <dbReference type="EMBL" id="KAK0146748.1"/>
    </source>
</evidence>
<name>A0AA47P3W7_MERPO</name>
<gene>
    <name evidence="1" type="ORF">N1851_013955</name>
</gene>
<dbReference type="Proteomes" id="UP001174136">
    <property type="component" value="Unassembled WGS sequence"/>
</dbReference>
<keyword evidence="2" id="KW-1185">Reference proteome</keyword>
<sequence>MYRIYMNTALLHFPAAHIHRWKRGEKQGVAGTRYNTVAYNMFHAGSPAATKLQSVAARKALVKDVRQLSPQHQTFSLEAYHSLILHFAPKHTDFSWRPYSNGNRDVARTSEGEARYAVRYPRFQKGGWVVRPIKEKPSYGYTTNLMVSLVEEYTRSPQPLQESSAVLSSAAPPPLTTSLQKVAKDEAVSLHLARHSRFNM</sequence>
<organism evidence="1 2">
    <name type="scientific">Merluccius polli</name>
    <name type="common">Benguela hake</name>
    <name type="synonym">Merluccius cadenati</name>
    <dbReference type="NCBI Taxonomy" id="89951"/>
    <lineage>
        <taxon>Eukaryota</taxon>
        <taxon>Metazoa</taxon>
        <taxon>Chordata</taxon>
        <taxon>Craniata</taxon>
        <taxon>Vertebrata</taxon>
        <taxon>Euteleostomi</taxon>
        <taxon>Actinopterygii</taxon>
        <taxon>Neopterygii</taxon>
        <taxon>Teleostei</taxon>
        <taxon>Neoteleostei</taxon>
        <taxon>Acanthomorphata</taxon>
        <taxon>Zeiogadaria</taxon>
        <taxon>Gadariae</taxon>
        <taxon>Gadiformes</taxon>
        <taxon>Gadoidei</taxon>
        <taxon>Merlucciidae</taxon>
        <taxon>Merluccius</taxon>
    </lineage>
</organism>
<evidence type="ECO:0000313" key="2">
    <source>
        <dbReference type="Proteomes" id="UP001174136"/>
    </source>
</evidence>
<reference evidence="1" key="1">
    <citation type="journal article" date="2023" name="Front. Mar. Sci.">
        <title>A new Merluccius polli reference genome to investigate the effects of global change in West African waters.</title>
        <authorList>
            <person name="Mateo J.L."/>
            <person name="Blanco-Fernandez C."/>
            <person name="Garcia-Vazquez E."/>
            <person name="Machado-Schiaffino G."/>
        </authorList>
    </citation>
    <scope>NUCLEOTIDE SEQUENCE</scope>
    <source>
        <strain evidence="1">C29</strain>
        <tissue evidence="1">Fin</tissue>
    </source>
</reference>
<dbReference type="EMBL" id="JAOPHQ010002560">
    <property type="protein sequence ID" value="KAK0146748.1"/>
    <property type="molecule type" value="Genomic_DNA"/>
</dbReference>
<proteinExistence type="predicted"/>
<dbReference type="AlphaFoldDB" id="A0AA47P3W7"/>
<comment type="caution">
    <text evidence="1">The sequence shown here is derived from an EMBL/GenBank/DDBJ whole genome shotgun (WGS) entry which is preliminary data.</text>
</comment>